<dbReference type="AlphaFoldDB" id="E3GXG3"/>
<name>E3GXG3_METFV</name>
<proteinExistence type="predicted"/>
<evidence type="ECO:0000313" key="2">
    <source>
        <dbReference type="Proteomes" id="UP000002315"/>
    </source>
</evidence>
<sequence length="91" mass="10884">MCQCENLYIGYNLATNKEQILVPADKMESMRIEEYREFINEILEFKDQNGTLPKYIVLNGVKFKKHEYIQIIETMNEFILETGRNPKRIHL</sequence>
<dbReference type="STRING" id="523846.Mfer_0192"/>
<dbReference type="HOGENOM" id="CLU_2420029_0_0_2"/>
<gene>
    <name evidence="1" type="ordered locus">Mfer_0192</name>
</gene>
<reference evidence="1 2" key="1">
    <citation type="journal article" date="2010" name="Stand. Genomic Sci.">
        <title>Complete genome sequence of Methanothermus fervidus type strain (V24S).</title>
        <authorList>
            <person name="Anderson I."/>
            <person name="Djao O.D."/>
            <person name="Misra M."/>
            <person name="Chertkov O."/>
            <person name="Nolan M."/>
            <person name="Lucas S."/>
            <person name="Lapidus A."/>
            <person name="Del Rio T.G."/>
            <person name="Tice H."/>
            <person name="Cheng J.F."/>
            <person name="Tapia R."/>
            <person name="Han C."/>
            <person name="Goodwin L."/>
            <person name="Pitluck S."/>
            <person name="Liolios K."/>
            <person name="Ivanova N."/>
            <person name="Mavromatis K."/>
            <person name="Mikhailova N."/>
            <person name="Pati A."/>
            <person name="Brambilla E."/>
            <person name="Chen A."/>
            <person name="Palaniappan K."/>
            <person name="Land M."/>
            <person name="Hauser L."/>
            <person name="Chang Y.J."/>
            <person name="Jeffries C.D."/>
            <person name="Sikorski J."/>
            <person name="Spring S."/>
            <person name="Rohde M."/>
            <person name="Eichinger K."/>
            <person name="Huber H."/>
            <person name="Wirth R."/>
            <person name="Goker M."/>
            <person name="Detter J.C."/>
            <person name="Woyke T."/>
            <person name="Bristow J."/>
            <person name="Eisen J.A."/>
            <person name="Markowitz V."/>
            <person name="Hugenholtz P."/>
            <person name="Klenk H.P."/>
            <person name="Kyrpides N.C."/>
        </authorList>
    </citation>
    <scope>NUCLEOTIDE SEQUENCE [LARGE SCALE GENOMIC DNA]</scope>
    <source>
        <strain evidence="2">ATCC 43054 / DSM 2088 / JCM 10308 / V24 S</strain>
    </source>
</reference>
<evidence type="ECO:0000313" key="1">
    <source>
        <dbReference type="EMBL" id="ADP76995.1"/>
    </source>
</evidence>
<dbReference type="KEGG" id="mfv:Mfer_0192"/>
<dbReference type="EMBL" id="CP002278">
    <property type="protein sequence ID" value="ADP76995.1"/>
    <property type="molecule type" value="Genomic_DNA"/>
</dbReference>
<organism evidence="1 2">
    <name type="scientific">Methanothermus fervidus (strain ATCC 43054 / DSM 2088 / JCM 10308 / V24 S)</name>
    <dbReference type="NCBI Taxonomy" id="523846"/>
    <lineage>
        <taxon>Archaea</taxon>
        <taxon>Methanobacteriati</taxon>
        <taxon>Methanobacteriota</taxon>
        <taxon>Methanomada group</taxon>
        <taxon>Methanobacteria</taxon>
        <taxon>Methanobacteriales</taxon>
        <taxon>Methanothermaceae</taxon>
        <taxon>Methanothermus</taxon>
    </lineage>
</organism>
<dbReference type="Proteomes" id="UP000002315">
    <property type="component" value="Chromosome"/>
</dbReference>
<protein>
    <submittedName>
        <fullName evidence="1">Pseudomurein-binding repeat protein</fullName>
    </submittedName>
</protein>
<accession>E3GXG3</accession>
<keyword evidence="2" id="KW-1185">Reference proteome</keyword>